<sequence length="358" mass="41719">MTDDDNQRYSLLYSAAKRNDINALYNMVCDDKKYTYEYYNRKESNGSTALHKAVENQNVDFVEVLVQKGVHLNVRDRSHRTPYEIAVTLNNPQLLELLRRPRYSEYYINNPPVMNFQSGYVRTPIHLAHPQHPLQNCPASVYSSPYTHIRNFARRTLIYPDNGEKDKEFDKVEGLIANAENYNCADSLIRAYTVESPFYRTLNRTLNQWQSAINADPDVLAYWSKVRDFMNHFDDALRPVNMLCYRGINIKDRRELDVYKLMTDIAFPQFTSTTRDITIARTFTGGILPVIVQINITNPYQQVDVSTLSEYAEEKEILFPPWSAFRVLNVIHNEIDPSTKKLCTRIMLETTEAPYNIQ</sequence>
<keyword evidence="1" id="KW-0040">ANK repeat</keyword>
<proteinExistence type="predicted"/>
<evidence type="ECO:0000256" key="1">
    <source>
        <dbReference type="PROSITE-ProRule" id="PRU00023"/>
    </source>
</evidence>
<dbReference type="PROSITE" id="PS50297">
    <property type="entry name" value="ANK_REP_REGION"/>
    <property type="match status" value="1"/>
</dbReference>
<protein>
    <recommendedName>
        <fullName evidence="2">ADP ribosyltransferase domain-containing protein</fullName>
    </recommendedName>
</protein>
<dbReference type="Proteomes" id="UP000677228">
    <property type="component" value="Unassembled WGS sequence"/>
</dbReference>
<evidence type="ECO:0000313" key="5">
    <source>
        <dbReference type="Proteomes" id="UP000682733"/>
    </source>
</evidence>
<gene>
    <name evidence="3" type="ORF">OVA965_LOCUS16495</name>
    <name evidence="4" type="ORF">TMI583_LOCUS16508</name>
</gene>
<dbReference type="SUPFAM" id="SSF56399">
    <property type="entry name" value="ADP-ribosylation"/>
    <property type="match status" value="1"/>
</dbReference>
<evidence type="ECO:0000313" key="4">
    <source>
        <dbReference type="EMBL" id="CAF3809419.1"/>
    </source>
</evidence>
<dbReference type="EMBL" id="CAJNOK010007672">
    <property type="protein sequence ID" value="CAF1041243.1"/>
    <property type="molecule type" value="Genomic_DNA"/>
</dbReference>
<dbReference type="PROSITE" id="PS51996">
    <property type="entry name" value="TR_MART"/>
    <property type="match status" value="1"/>
</dbReference>
<dbReference type="Pfam" id="PF03496">
    <property type="entry name" value="ADPrib_exo_Tox"/>
    <property type="match status" value="1"/>
</dbReference>
<evidence type="ECO:0000313" key="3">
    <source>
        <dbReference type="EMBL" id="CAF1041243.1"/>
    </source>
</evidence>
<dbReference type="AlphaFoldDB" id="A0A8S2JGR1"/>
<dbReference type="Gene3D" id="3.90.176.10">
    <property type="entry name" value="Toxin ADP-ribosyltransferase, Chain A, domain 1"/>
    <property type="match status" value="1"/>
</dbReference>
<reference evidence="4" key="1">
    <citation type="submission" date="2021-02" db="EMBL/GenBank/DDBJ databases">
        <authorList>
            <person name="Nowell W R."/>
        </authorList>
    </citation>
    <scope>NUCLEOTIDE SEQUENCE</scope>
</reference>
<dbReference type="SUPFAM" id="SSF48403">
    <property type="entry name" value="Ankyrin repeat"/>
    <property type="match status" value="1"/>
</dbReference>
<dbReference type="Pfam" id="PF12796">
    <property type="entry name" value="Ank_2"/>
    <property type="match status" value="1"/>
</dbReference>
<feature type="domain" description="ADP ribosyltransferase" evidence="2">
    <location>
        <begin position="189"/>
        <end position="344"/>
    </location>
</feature>
<dbReference type="PROSITE" id="PS50088">
    <property type="entry name" value="ANK_REPEAT"/>
    <property type="match status" value="1"/>
</dbReference>
<dbReference type="InterPro" id="IPR003540">
    <property type="entry name" value="ADP-ribosyltransferase"/>
</dbReference>
<feature type="repeat" description="ANK" evidence="1">
    <location>
        <begin position="45"/>
        <end position="77"/>
    </location>
</feature>
<dbReference type="SMART" id="SM00248">
    <property type="entry name" value="ANK"/>
    <property type="match status" value="2"/>
</dbReference>
<organism evidence="4 5">
    <name type="scientific">Didymodactylos carnosus</name>
    <dbReference type="NCBI Taxonomy" id="1234261"/>
    <lineage>
        <taxon>Eukaryota</taxon>
        <taxon>Metazoa</taxon>
        <taxon>Spiralia</taxon>
        <taxon>Gnathifera</taxon>
        <taxon>Rotifera</taxon>
        <taxon>Eurotatoria</taxon>
        <taxon>Bdelloidea</taxon>
        <taxon>Philodinida</taxon>
        <taxon>Philodinidae</taxon>
        <taxon>Didymodactylos</taxon>
    </lineage>
</organism>
<dbReference type="Proteomes" id="UP000682733">
    <property type="component" value="Unassembled WGS sequence"/>
</dbReference>
<dbReference type="InterPro" id="IPR002110">
    <property type="entry name" value="Ankyrin_rpt"/>
</dbReference>
<dbReference type="Gene3D" id="1.25.40.20">
    <property type="entry name" value="Ankyrin repeat-containing domain"/>
    <property type="match status" value="1"/>
</dbReference>
<dbReference type="InterPro" id="IPR036770">
    <property type="entry name" value="Ankyrin_rpt-contain_sf"/>
</dbReference>
<evidence type="ECO:0000259" key="2">
    <source>
        <dbReference type="Pfam" id="PF03496"/>
    </source>
</evidence>
<name>A0A8S2JGR1_9BILA</name>
<dbReference type="GO" id="GO:0005576">
    <property type="term" value="C:extracellular region"/>
    <property type="evidence" value="ECO:0007669"/>
    <property type="project" value="InterPro"/>
</dbReference>
<accession>A0A8S2JGR1</accession>
<comment type="caution">
    <text evidence="4">The sequence shown here is derived from an EMBL/GenBank/DDBJ whole genome shotgun (WGS) entry which is preliminary data.</text>
</comment>
<dbReference type="EMBL" id="CAJOBA010007685">
    <property type="protein sequence ID" value="CAF3809419.1"/>
    <property type="molecule type" value="Genomic_DNA"/>
</dbReference>